<evidence type="ECO:0000256" key="1">
    <source>
        <dbReference type="ARBA" id="ARBA00004651"/>
    </source>
</evidence>
<gene>
    <name evidence="8" type="ORF">GCM10011492_28800</name>
</gene>
<feature type="transmembrane region" description="Helical" evidence="6">
    <location>
        <begin position="478"/>
        <end position="501"/>
    </location>
</feature>
<keyword evidence="5 6" id="KW-0472">Membrane</keyword>
<keyword evidence="4 6" id="KW-1133">Transmembrane helix</keyword>
<feature type="domain" description="ABC3 transporter permease C-terminal" evidence="7">
    <location>
        <begin position="714"/>
        <end position="825"/>
    </location>
</feature>
<reference evidence="8" key="2">
    <citation type="submission" date="2020-09" db="EMBL/GenBank/DDBJ databases">
        <authorList>
            <person name="Sun Q."/>
            <person name="Zhou Y."/>
        </authorList>
    </citation>
    <scope>NUCLEOTIDE SEQUENCE</scope>
    <source>
        <strain evidence="8">CGMCC 1.15085</strain>
    </source>
</reference>
<feature type="transmembrane region" description="Helical" evidence="6">
    <location>
        <begin position="348"/>
        <end position="369"/>
    </location>
</feature>
<feature type="transmembrane region" description="Helical" evidence="6">
    <location>
        <begin position="309"/>
        <end position="328"/>
    </location>
</feature>
<evidence type="ECO:0000256" key="4">
    <source>
        <dbReference type="ARBA" id="ARBA00022989"/>
    </source>
</evidence>
<keyword evidence="2" id="KW-1003">Cell membrane</keyword>
<feature type="transmembrane region" description="Helical" evidence="6">
    <location>
        <begin position="764"/>
        <end position="787"/>
    </location>
</feature>
<reference evidence="8" key="1">
    <citation type="journal article" date="2014" name="Int. J. Syst. Evol. Microbiol.">
        <title>Complete genome sequence of Corynebacterium casei LMG S-19264T (=DSM 44701T), isolated from a smear-ripened cheese.</title>
        <authorList>
            <consortium name="US DOE Joint Genome Institute (JGI-PGF)"/>
            <person name="Walter F."/>
            <person name="Albersmeier A."/>
            <person name="Kalinowski J."/>
            <person name="Ruckert C."/>
        </authorList>
    </citation>
    <scope>NUCLEOTIDE SEQUENCE</scope>
    <source>
        <strain evidence="8">CGMCC 1.15085</strain>
    </source>
</reference>
<dbReference type="RefSeq" id="WP_188837712.1">
    <property type="nucleotide sequence ID" value="NZ_BMHI01000004.1"/>
</dbReference>
<feature type="transmembrane region" description="Helical" evidence="6">
    <location>
        <begin position="254"/>
        <end position="282"/>
    </location>
</feature>
<dbReference type="InterPro" id="IPR003838">
    <property type="entry name" value="ABC3_permease_C"/>
</dbReference>
<comment type="subcellular location">
    <subcellularLocation>
        <location evidence="1">Cell membrane</location>
        <topology evidence="1">Multi-pass membrane protein</topology>
    </subcellularLocation>
</comment>
<dbReference type="Pfam" id="PF02687">
    <property type="entry name" value="FtsX"/>
    <property type="match status" value="2"/>
</dbReference>
<accession>A0A916TBI8</accession>
<feature type="transmembrane region" description="Helical" evidence="6">
    <location>
        <begin position="402"/>
        <end position="420"/>
    </location>
</feature>
<dbReference type="AlphaFoldDB" id="A0A916TBI8"/>
<dbReference type="GO" id="GO:0005886">
    <property type="term" value="C:plasma membrane"/>
    <property type="evidence" value="ECO:0007669"/>
    <property type="project" value="UniProtKB-SubCell"/>
</dbReference>
<sequence length="830" mass="84782">MKPTLRPRLGEVVAVACAVFIGAVLVTACLVMAETGIRSHLPAHRLSSADLVVTGRQSVPVDQDLDVLLTDRAPVAADAIQRINAVHGVAAATTDVSFAATLLDPRGNPLPVPDVKHNGHTWNPILLQDSRIRGHAPHGSSEVALSVDEAETAGATVGSHVRAVLGGSTRSVTVTAVVAGSASGTYVDPATADAFAQRAGSVDLVAVRVTDGANVSDVARHVRTALADTGLVVSIGDQLGDIENPATASGKGDLVTFAGSAGGVIIMLVGFLVAGAVTISVTNRARELALLRAVGATPRQVRGMVARQSGRVALVVTPVGVIAGYLLARPLLNLLVDNGVVSSELSVVWSPAPGVVTALLLLGVVSVAARTSSWRISRAPATQAVADTDTEPATGGVVRTRIGIALLVLPVAASLVPLFVRSDLALISAASGVLVAMIGLSMTAPAIVRSLGHRMSARIASRRGPVGRWLAANNSGAYALRTGGALSVLALAIALTMTQLFTGSTIAAAASHDRVAAAQASAVVTADSVGGVNQHGVDAVRRTAGVTAAVPMSGTTVVLTSKSDGERQAEAFPATALGHEAPKVLDLHVTGGDLDDLAGNSAALDAFTASSKGLHVGHRFAVTLANGAVVHPMLVATYDRSFGFGKVVLSTDVLAAHGYRSYDAVLVASHTDPAVLAQHLRTAVRGQPGVEVQDRPLPSEMVSTEEPGQGVSLILTLILLGYVLLGVANRMVATTARRRKEWSTLRAIGAAPAQVRRMVRAETAFVVVGAIVGGLVISLIPMTFISIGLVGEPWPQGPAWPVALVCLVVAGTAYGATMITARHTLRGGIV</sequence>
<feature type="transmembrane region" description="Helical" evidence="6">
    <location>
        <begin position="711"/>
        <end position="732"/>
    </location>
</feature>
<feature type="domain" description="ABC3 transporter permease C-terminal" evidence="7">
    <location>
        <begin position="261"/>
        <end position="379"/>
    </location>
</feature>
<dbReference type="InterPro" id="IPR038766">
    <property type="entry name" value="Membrane_comp_ABC_pdt"/>
</dbReference>
<keyword evidence="9" id="KW-1185">Reference proteome</keyword>
<feature type="transmembrane region" description="Helical" evidence="6">
    <location>
        <begin position="426"/>
        <end position="448"/>
    </location>
</feature>
<dbReference type="PANTHER" id="PTHR30287:SF1">
    <property type="entry name" value="INNER MEMBRANE PROTEIN"/>
    <property type="match status" value="1"/>
</dbReference>
<evidence type="ECO:0000313" key="8">
    <source>
        <dbReference type="EMBL" id="GGB36300.1"/>
    </source>
</evidence>
<dbReference type="PANTHER" id="PTHR30287">
    <property type="entry name" value="MEMBRANE COMPONENT OF PREDICTED ABC SUPERFAMILY METABOLITE UPTAKE TRANSPORTER"/>
    <property type="match status" value="1"/>
</dbReference>
<dbReference type="PROSITE" id="PS51257">
    <property type="entry name" value="PROKAR_LIPOPROTEIN"/>
    <property type="match status" value="1"/>
</dbReference>
<keyword evidence="3 6" id="KW-0812">Transmembrane</keyword>
<proteinExistence type="predicted"/>
<dbReference type="EMBL" id="BMHI01000004">
    <property type="protein sequence ID" value="GGB36300.1"/>
    <property type="molecule type" value="Genomic_DNA"/>
</dbReference>
<feature type="transmembrane region" description="Helical" evidence="6">
    <location>
        <begin position="799"/>
        <end position="821"/>
    </location>
</feature>
<evidence type="ECO:0000259" key="7">
    <source>
        <dbReference type="Pfam" id="PF02687"/>
    </source>
</evidence>
<evidence type="ECO:0000313" key="9">
    <source>
        <dbReference type="Proteomes" id="UP000636793"/>
    </source>
</evidence>
<dbReference type="Proteomes" id="UP000636793">
    <property type="component" value="Unassembled WGS sequence"/>
</dbReference>
<name>A0A916TBI8_9MICO</name>
<evidence type="ECO:0000256" key="5">
    <source>
        <dbReference type="ARBA" id="ARBA00023136"/>
    </source>
</evidence>
<protein>
    <submittedName>
        <fullName evidence="8">Membrane protein</fullName>
    </submittedName>
</protein>
<organism evidence="8 9">
    <name type="scientific">Flexivirga endophytica</name>
    <dbReference type="NCBI Taxonomy" id="1849103"/>
    <lineage>
        <taxon>Bacteria</taxon>
        <taxon>Bacillati</taxon>
        <taxon>Actinomycetota</taxon>
        <taxon>Actinomycetes</taxon>
        <taxon>Micrococcales</taxon>
        <taxon>Dermacoccaceae</taxon>
        <taxon>Flexivirga</taxon>
    </lineage>
</organism>
<feature type="transmembrane region" description="Helical" evidence="6">
    <location>
        <begin position="12"/>
        <end position="33"/>
    </location>
</feature>
<comment type="caution">
    <text evidence="8">The sequence shown here is derived from an EMBL/GenBank/DDBJ whole genome shotgun (WGS) entry which is preliminary data.</text>
</comment>
<evidence type="ECO:0000256" key="2">
    <source>
        <dbReference type="ARBA" id="ARBA00022475"/>
    </source>
</evidence>
<evidence type="ECO:0000256" key="6">
    <source>
        <dbReference type="SAM" id="Phobius"/>
    </source>
</evidence>
<evidence type="ECO:0000256" key="3">
    <source>
        <dbReference type="ARBA" id="ARBA00022692"/>
    </source>
</evidence>